<reference evidence="10 11" key="2">
    <citation type="submission" date="2016-03" db="EMBL/GenBank/DDBJ databases">
        <title>New uncultured bacterium of the family Gallionellaceae from acid mine drainage: description and reconstruction of genome based on metagenomic analysis of microbial community.</title>
        <authorList>
            <person name="Kadnikov V."/>
            <person name="Ivasenko D."/>
            <person name="Beletsky A."/>
            <person name="Mardanov A."/>
            <person name="Danilova E."/>
            <person name="Pimenov N."/>
            <person name="Karnachuk O."/>
            <person name="Ravin N."/>
        </authorList>
    </citation>
    <scope>NUCLEOTIDE SEQUENCE [LARGE SCALE GENOMIC DNA]</scope>
    <source>
        <strain evidence="10">ShG14-8</strain>
    </source>
</reference>
<evidence type="ECO:0000256" key="4">
    <source>
        <dbReference type="ARBA" id="ARBA00022960"/>
    </source>
</evidence>
<comment type="similarity">
    <text evidence="2">Belongs to the YkuD family.</text>
</comment>
<sequence>MPAQPLLPFLLLSLLVSGARAEPVSASSEAQLVKSLQAINDNHLDVALNEVDSLLRVNPNFKLAQLVKGDLLMAHAGAIDDIGSAANARPDEIKGLRDEARARMQRVMSQSGEKLVPRFLWQMDAQQKYALVVDTSRATLFVYENVNGEPRYVTDFYVTIGKLGTEKLSSGDQRTPIGVYFVKAELPKNKLADIYGDGAFPLNYPNEWDRKNGHTGEGIWLHGTPRDTYSRPPRASNGCVALANDDLNRLAPYLQVGITPVIIANHIDWSTAQDLGERNQLAQAVEQWRKDWASLDTNGYLKHYSRDFTSGNMNFAAWARQKQQVNSAKSWVKVSLSNISMFTYPEQPDLVVVDFLQDYSSSNLSNRMKKRQYWIKQGSSWKIIYEGAA</sequence>
<evidence type="ECO:0000256" key="3">
    <source>
        <dbReference type="ARBA" id="ARBA00022679"/>
    </source>
</evidence>
<dbReference type="PATRIC" id="fig|1796491.3.peg.413"/>
<evidence type="ECO:0000256" key="5">
    <source>
        <dbReference type="ARBA" id="ARBA00022984"/>
    </source>
</evidence>
<keyword evidence="3" id="KW-0808">Transferase</keyword>
<dbReference type="PANTHER" id="PTHR36699">
    <property type="entry name" value="LD-TRANSPEPTIDASE"/>
    <property type="match status" value="1"/>
</dbReference>
<comment type="caution">
    <text evidence="10">The sequence shown here is derived from an EMBL/GenBank/DDBJ whole genome shotgun (WGS) entry which is preliminary data.</text>
</comment>
<evidence type="ECO:0000256" key="1">
    <source>
        <dbReference type="ARBA" id="ARBA00004752"/>
    </source>
</evidence>
<dbReference type="GO" id="GO:0071555">
    <property type="term" value="P:cell wall organization"/>
    <property type="evidence" value="ECO:0007669"/>
    <property type="project" value="UniProtKB-UniRule"/>
</dbReference>
<evidence type="ECO:0000313" key="11">
    <source>
        <dbReference type="Proteomes" id="UP000070578"/>
    </source>
</evidence>
<dbReference type="Gene3D" id="3.10.450.50">
    <property type="match status" value="1"/>
</dbReference>
<dbReference type="InterPro" id="IPR056203">
    <property type="entry name" value="Cds6_C"/>
</dbReference>
<comment type="pathway">
    <text evidence="1 7">Cell wall biogenesis; peptidoglycan biosynthesis.</text>
</comment>
<proteinExistence type="inferred from homology"/>
<accession>A0A139BX99</accession>
<dbReference type="GO" id="GO:0008360">
    <property type="term" value="P:regulation of cell shape"/>
    <property type="evidence" value="ECO:0007669"/>
    <property type="project" value="UniProtKB-UniRule"/>
</dbReference>
<feature type="active site" description="Nucleophile" evidence="7">
    <location>
        <position position="239"/>
    </location>
</feature>
<evidence type="ECO:0000256" key="7">
    <source>
        <dbReference type="PROSITE-ProRule" id="PRU01373"/>
    </source>
</evidence>
<evidence type="ECO:0000256" key="6">
    <source>
        <dbReference type="ARBA" id="ARBA00023316"/>
    </source>
</evidence>
<feature type="signal peptide" evidence="8">
    <location>
        <begin position="1"/>
        <end position="21"/>
    </location>
</feature>
<gene>
    <name evidence="10" type="ORF">AWT59_0379</name>
</gene>
<dbReference type="SUPFAM" id="SSF54427">
    <property type="entry name" value="NTF2-like"/>
    <property type="match status" value="1"/>
</dbReference>
<dbReference type="EMBL" id="LSLI01000005">
    <property type="protein sequence ID" value="KXS33498.1"/>
    <property type="molecule type" value="Genomic_DNA"/>
</dbReference>
<dbReference type="GO" id="GO:0004180">
    <property type="term" value="F:carboxypeptidase activity"/>
    <property type="evidence" value="ECO:0007669"/>
    <property type="project" value="UniProtKB-ARBA"/>
</dbReference>
<dbReference type="GO" id="GO:0009252">
    <property type="term" value="P:peptidoglycan biosynthetic process"/>
    <property type="evidence" value="ECO:0007669"/>
    <property type="project" value="UniProtKB-UniPathway"/>
</dbReference>
<keyword evidence="6 7" id="KW-0961">Cell wall biogenesis/degradation</keyword>
<dbReference type="Pfam" id="PF03734">
    <property type="entry name" value="YkuD"/>
    <property type="match status" value="1"/>
</dbReference>
<feature type="active site" description="Proton donor/acceptor" evidence="7">
    <location>
        <position position="222"/>
    </location>
</feature>
<dbReference type="UniPathway" id="UPA00219"/>
<dbReference type="Pfam" id="PF24125">
    <property type="entry name" value="Cds6_C"/>
    <property type="match status" value="1"/>
</dbReference>
<keyword evidence="8" id="KW-0732">Signal</keyword>
<dbReference type="PANTHER" id="PTHR36699:SF1">
    <property type="entry name" value="L,D-TRANSPEPTIDASE YAFK-RELATED"/>
    <property type="match status" value="1"/>
</dbReference>
<dbReference type="AlphaFoldDB" id="A0A139BX99"/>
<keyword evidence="4 7" id="KW-0133">Cell shape</keyword>
<keyword evidence="5 7" id="KW-0573">Peptidoglycan synthesis</keyword>
<organism evidence="10 11">
    <name type="scientific">Candidatus Gallionella acididurans</name>
    <dbReference type="NCBI Taxonomy" id="1796491"/>
    <lineage>
        <taxon>Bacteria</taxon>
        <taxon>Pseudomonadati</taxon>
        <taxon>Pseudomonadota</taxon>
        <taxon>Betaproteobacteria</taxon>
        <taxon>Nitrosomonadales</taxon>
        <taxon>Gallionellaceae</taxon>
        <taxon>Gallionella</taxon>
    </lineage>
</organism>
<dbReference type="CDD" id="cd16913">
    <property type="entry name" value="YkuD_like"/>
    <property type="match status" value="1"/>
</dbReference>
<evidence type="ECO:0000313" key="10">
    <source>
        <dbReference type="EMBL" id="KXS33498.1"/>
    </source>
</evidence>
<evidence type="ECO:0000256" key="2">
    <source>
        <dbReference type="ARBA" id="ARBA00005992"/>
    </source>
</evidence>
<dbReference type="GO" id="GO:0016740">
    <property type="term" value="F:transferase activity"/>
    <property type="evidence" value="ECO:0007669"/>
    <property type="project" value="UniProtKB-KW"/>
</dbReference>
<dbReference type="InterPro" id="IPR032710">
    <property type="entry name" value="NTF2-like_dom_sf"/>
</dbReference>
<dbReference type="SUPFAM" id="SSF141523">
    <property type="entry name" value="L,D-transpeptidase catalytic domain-like"/>
    <property type="match status" value="1"/>
</dbReference>
<dbReference type="InterPro" id="IPR038063">
    <property type="entry name" value="Transpep_catalytic_dom"/>
</dbReference>
<dbReference type="PROSITE" id="PS52029">
    <property type="entry name" value="LD_TPASE"/>
    <property type="match status" value="1"/>
</dbReference>
<dbReference type="Gene3D" id="2.40.440.10">
    <property type="entry name" value="L,D-transpeptidase catalytic domain-like"/>
    <property type="match status" value="1"/>
</dbReference>
<name>A0A139BX99_9PROT</name>
<evidence type="ECO:0000256" key="8">
    <source>
        <dbReference type="SAM" id="SignalP"/>
    </source>
</evidence>
<evidence type="ECO:0000259" key="9">
    <source>
        <dbReference type="PROSITE" id="PS52029"/>
    </source>
</evidence>
<feature type="chain" id="PRO_5007484077" evidence="8">
    <location>
        <begin position="22"/>
        <end position="389"/>
    </location>
</feature>
<dbReference type="Proteomes" id="UP000070578">
    <property type="component" value="Unassembled WGS sequence"/>
</dbReference>
<protein>
    <submittedName>
        <fullName evidence="10">ErfK/YbiS/YcfS/YnhG family protein</fullName>
    </submittedName>
</protein>
<dbReference type="InterPro" id="IPR005490">
    <property type="entry name" value="LD_TPept_cat_dom"/>
</dbReference>
<reference evidence="10 11" key="1">
    <citation type="submission" date="2016-02" db="EMBL/GenBank/DDBJ databases">
        <authorList>
            <person name="Wen L."/>
            <person name="He K."/>
            <person name="Yang H."/>
        </authorList>
    </citation>
    <scope>NUCLEOTIDE SEQUENCE [LARGE SCALE GENOMIC DNA]</scope>
    <source>
        <strain evidence="10">ShG14-8</strain>
    </source>
</reference>
<feature type="domain" description="L,D-TPase catalytic" evidence="9">
    <location>
        <begin position="129"/>
        <end position="264"/>
    </location>
</feature>